<comment type="caution">
    <text evidence="2">The sequence shown here is derived from an EMBL/GenBank/DDBJ whole genome shotgun (WGS) entry which is preliminary data.</text>
</comment>
<keyword evidence="2" id="KW-0966">Cell projection</keyword>
<dbReference type="PANTHER" id="PTHR37166">
    <property type="entry name" value="PROTEIN FLAG"/>
    <property type="match status" value="1"/>
</dbReference>
<gene>
    <name evidence="2" type="ORF">HNP49_001219</name>
</gene>
<protein>
    <submittedName>
        <fullName evidence="2">Flagellar protein FlaG</fullName>
    </submittedName>
</protein>
<proteinExistence type="predicted"/>
<sequence length="127" mass="13169">MDVSSSKPALSPMQATNRMAATEAAAGRVAQATGAVAPSSSQAVAAQPVVAEVSRSQVEDAVASIQEFVQSVKRDLNFAVDDGSGQVIVKVTDPSSGDLIRQIPSEEALQLAENLTEVRSLLFKAEA</sequence>
<dbReference type="AlphaFoldDB" id="A0A7X0BR11"/>
<organism evidence="2 3">
    <name type="scientific">Pseudomonas fluvialis</name>
    <dbReference type="NCBI Taxonomy" id="1793966"/>
    <lineage>
        <taxon>Bacteria</taxon>
        <taxon>Pseudomonadati</taxon>
        <taxon>Pseudomonadota</taxon>
        <taxon>Gammaproteobacteria</taxon>
        <taxon>Pseudomonadales</taxon>
        <taxon>Pseudomonadaceae</taxon>
        <taxon>Pseudomonas</taxon>
    </lineage>
</organism>
<dbReference type="Gene3D" id="3.30.160.170">
    <property type="entry name" value="FlaG-like"/>
    <property type="match status" value="1"/>
</dbReference>
<dbReference type="InterPro" id="IPR035924">
    <property type="entry name" value="FlaG-like_sf"/>
</dbReference>
<dbReference type="EMBL" id="JACHLL010000002">
    <property type="protein sequence ID" value="MBB6341062.1"/>
    <property type="molecule type" value="Genomic_DNA"/>
</dbReference>
<feature type="compositionally biased region" description="Low complexity" evidence="1">
    <location>
        <begin position="14"/>
        <end position="32"/>
    </location>
</feature>
<dbReference type="Proteomes" id="UP000557193">
    <property type="component" value="Unassembled WGS sequence"/>
</dbReference>
<dbReference type="Pfam" id="PF03646">
    <property type="entry name" value="FlaG"/>
    <property type="match status" value="1"/>
</dbReference>
<evidence type="ECO:0000313" key="3">
    <source>
        <dbReference type="Proteomes" id="UP000557193"/>
    </source>
</evidence>
<dbReference type="RefSeq" id="WP_184681544.1">
    <property type="nucleotide sequence ID" value="NZ_JACHLL010000002.1"/>
</dbReference>
<dbReference type="SUPFAM" id="SSF160214">
    <property type="entry name" value="FlaG-like"/>
    <property type="match status" value="1"/>
</dbReference>
<accession>A0A7X0BR11</accession>
<dbReference type="PANTHER" id="PTHR37166:SF1">
    <property type="entry name" value="PROTEIN FLAG"/>
    <property type="match status" value="1"/>
</dbReference>
<name>A0A7X0BR11_9PSED</name>
<keyword evidence="3" id="KW-1185">Reference proteome</keyword>
<keyword evidence="2" id="KW-0282">Flagellum</keyword>
<keyword evidence="2" id="KW-0969">Cilium</keyword>
<dbReference type="InterPro" id="IPR005186">
    <property type="entry name" value="FlaG"/>
</dbReference>
<evidence type="ECO:0000313" key="2">
    <source>
        <dbReference type="EMBL" id="MBB6341062.1"/>
    </source>
</evidence>
<feature type="region of interest" description="Disordered" evidence="1">
    <location>
        <begin position="1"/>
        <end position="32"/>
    </location>
</feature>
<evidence type="ECO:0000256" key="1">
    <source>
        <dbReference type="SAM" id="MobiDB-lite"/>
    </source>
</evidence>
<reference evidence="2 3" key="1">
    <citation type="submission" date="2020-08" db="EMBL/GenBank/DDBJ databases">
        <title>Functional genomics of gut bacteria from endangered species of beetles.</title>
        <authorList>
            <person name="Carlos-Shanley C."/>
        </authorList>
    </citation>
    <scope>NUCLEOTIDE SEQUENCE [LARGE SCALE GENOMIC DNA]</scope>
    <source>
        <strain evidence="2 3">S00202</strain>
    </source>
</reference>